<dbReference type="GO" id="GO:0004523">
    <property type="term" value="F:RNA-DNA hybrid ribonuclease activity"/>
    <property type="evidence" value="ECO:0007669"/>
    <property type="project" value="InterPro"/>
</dbReference>
<dbReference type="InterPro" id="IPR012337">
    <property type="entry name" value="RNaseH-like_sf"/>
</dbReference>
<dbReference type="InterPro" id="IPR036812">
    <property type="entry name" value="NAD(P)_OxRdtase_dom_sf"/>
</dbReference>
<proteinExistence type="predicted"/>
<dbReference type="GO" id="GO:0016491">
    <property type="term" value="F:oxidoreductase activity"/>
    <property type="evidence" value="ECO:0007669"/>
    <property type="project" value="InterPro"/>
</dbReference>
<dbReference type="Gene3D" id="3.20.20.100">
    <property type="entry name" value="NADP-dependent oxidoreductase domain"/>
    <property type="match status" value="1"/>
</dbReference>
<feature type="domain" description="NADP-dependent oxidoreductase" evidence="1">
    <location>
        <begin position="385"/>
        <end position="444"/>
    </location>
</feature>
<dbReference type="GO" id="GO:0003676">
    <property type="term" value="F:nucleic acid binding"/>
    <property type="evidence" value="ECO:0007669"/>
    <property type="project" value="InterPro"/>
</dbReference>
<dbReference type="PANTHER" id="PTHR11732">
    <property type="entry name" value="ALDO/KETO REDUCTASE"/>
    <property type="match status" value="1"/>
</dbReference>
<dbReference type="InterPro" id="IPR002156">
    <property type="entry name" value="RNaseH_domain"/>
</dbReference>
<dbReference type="EMBL" id="JAATIP010000070">
    <property type="protein sequence ID" value="KAF4379021.1"/>
    <property type="molecule type" value="Genomic_DNA"/>
</dbReference>
<dbReference type="AlphaFoldDB" id="A0A7J6G7T1"/>
<dbReference type="SUPFAM" id="SSF53098">
    <property type="entry name" value="Ribonuclease H-like"/>
    <property type="match status" value="1"/>
</dbReference>
<organism evidence="3 4">
    <name type="scientific">Cannabis sativa</name>
    <name type="common">Hemp</name>
    <name type="synonym">Marijuana</name>
    <dbReference type="NCBI Taxonomy" id="3483"/>
    <lineage>
        <taxon>Eukaryota</taxon>
        <taxon>Viridiplantae</taxon>
        <taxon>Streptophyta</taxon>
        <taxon>Embryophyta</taxon>
        <taxon>Tracheophyta</taxon>
        <taxon>Spermatophyta</taxon>
        <taxon>Magnoliopsida</taxon>
        <taxon>eudicotyledons</taxon>
        <taxon>Gunneridae</taxon>
        <taxon>Pentapetalae</taxon>
        <taxon>rosids</taxon>
        <taxon>fabids</taxon>
        <taxon>Rosales</taxon>
        <taxon>Cannabaceae</taxon>
        <taxon>Cannabis</taxon>
    </lineage>
</organism>
<dbReference type="Pfam" id="PF13456">
    <property type="entry name" value="RVT_3"/>
    <property type="match status" value="1"/>
</dbReference>
<dbReference type="SUPFAM" id="SSF51430">
    <property type="entry name" value="NAD(P)-linked oxidoreductase"/>
    <property type="match status" value="1"/>
</dbReference>
<evidence type="ECO:0000313" key="3">
    <source>
        <dbReference type="EMBL" id="KAF4379021.1"/>
    </source>
</evidence>
<dbReference type="Pfam" id="PF00248">
    <property type="entry name" value="Aldo_ket_red"/>
    <property type="match status" value="1"/>
</dbReference>
<dbReference type="InterPro" id="IPR020471">
    <property type="entry name" value="AKR"/>
</dbReference>
<dbReference type="InterPro" id="IPR044730">
    <property type="entry name" value="RNase_H-like_dom_plant"/>
</dbReference>
<dbReference type="CDD" id="cd06222">
    <property type="entry name" value="RNase_H_like"/>
    <property type="match status" value="1"/>
</dbReference>
<comment type="caution">
    <text evidence="3">The sequence shown here is derived from an EMBL/GenBank/DDBJ whole genome shotgun (WGS) entry which is preliminary data.</text>
</comment>
<evidence type="ECO:0000313" key="4">
    <source>
        <dbReference type="Proteomes" id="UP000525078"/>
    </source>
</evidence>
<dbReference type="InterPro" id="IPR023210">
    <property type="entry name" value="NADP_OxRdtase_dom"/>
</dbReference>
<gene>
    <name evidence="3" type="ORF">F8388_022108</name>
</gene>
<evidence type="ECO:0008006" key="5">
    <source>
        <dbReference type="Google" id="ProtNLM"/>
    </source>
</evidence>
<evidence type="ECO:0000259" key="1">
    <source>
        <dbReference type="Pfam" id="PF00248"/>
    </source>
</evidence>
<accession>A0A7J6G7T1</accession>
<name>A0A7J6G7T1_CANSA</name>
<dbReference type="Proteomes" id="UP000525078">
    <property type="component" value="Unassembled WGS sequence"/>
</dbReference>
<reference evidence="3 4" key="1">
    <citation type="journal article" date="2020" name="bioRxiv">
        <title>Sequence and annotation of 42 cannabis genomes reveals extensive copy number variation in cannabinoid synthesis and pathogen resistance genes.</title>
        <authorList>
            <person name="Mckernan K.J."/>
            <person name="Helbert Y."/>
            <person name="Kane L.T."/>
            <person name="Ebling H."/>
            <person name="Zhang L."/>
            <person name="Liu B."/>
            <person name="Eaton Z."/>
            <person name="Mclaughlin S."/>
            <person name="Kingan S."/>
            <person name="Baybayan P."/>
            <person name="Concepcion G."/>
            <person name="Jordan M."/>
            <person name="Riva A."/>
            <person name="Barbazuk W."/>
            <person name="Harkins T."/>
        </authorList>
    </citation>
    <scope>NUCLEOTIDE SEQUENCE [LARGE SCALE GENOMIC DNA]</scope>
    <source>
        <strain evidence="4">cv. Jamaican Lion 4</strain>
        <tissue evidence="3">Leaf</tissue>
    </source>
</reference>
<sequence length="464" mass="49642">MASSSRSSPPHLAINDEEALIHDFDGVSLGCNPSSESFCLVVKDNVRAPLKSHFKRDPFELANSIPFEEMNLPTLRQNHDLQDAVNQFLSPATSTPLPVFPHSSSQHQNFAAALASQAMVTSRESLPNQATASSFISSQNIQLSASPCSSLQSLLCAVSQVTMNEVPPITHIDKEQGTPTLLPTVSSTVSKDKGKRIQVPTSFVPQAPFRPLTIGGGTGTKRSFARQEIADYDDAQISFGAPASQSAPPSSIGASSQSWPKQGYFKLHVDAALNNHLQKTGIGAAVFNNQGEVVAALSSPLIGTSTPLLAEAKALLIALRWCAAVRFPLDCVASDCLILVNSLINEDAKNAVSFKLSSTGRSIPAVGFGTCKSTTNSVFTAIVEVGRALQSAMEAGVERRAMFVTSKIWCSDLSPDKVRAALNNTLRDLQIDCLDLYLLMEPFHRLNFPLFSSTFLCGAHGAIQ</sequence>
<protein>
    <recommendedName>
        <fullName evidence="5">RNase H type-1 domain-containing protein</fullName>
    </recommendedName>
</protein>
<feature type="domain" description="RNase H type-1" evidence="2">
    <location>
        <begin position="269"/>
        <end position="352"/>
    </location>
</feature>
<evidence type="ECO:0000259" key="2">
    <source>
        <dbReference type="Pfam" id="PF13456"/>
    </source>
</evidence>